<dbReference type="EMBL" id="QAGV01000001">
    <property type="protein sequence ID" value="PTR98594.1"/>
    <property type="molecule type" value="Genomic_DNA"/>
</dbReference>
<evidence type="ECO:0000259" key="1">
    <source>
        <dbReference type="Pfam" id="PF00534"/>
    </source>
</evidence>
<feature type="domain" description="Glycosyl transferase family 1" evidence="1">
    <location>
        <begin position="192"/>
        <end position="344"/>
    </location>
</feature>
<dbReference type="PANTHER" id="PTHR45947:SF3">
    <property type="entry name" value="SULFOQUINOVOSYL TRANSFERASE SQD2"/>
    <property type="match status" value="1"/>
</dbReference>
<protein>
    <submittedName>
        <fullName evidence="3">Glycosyltransferase</fullName>
    </submittedName>
</protein>
<proteinExistence type="predicted"/>
<dbReference type="AlphaFoldDB" id="A0ABD6XHU5"/>
<name>A0ABD6XHU5_9LACO</name>
<dbReference type="Pfam" id="PF13439">
    <property type="entry name" value="Glyco_transf_4"/>
    <property type="match status" value="1"/>
</dbReference>
<dbReference type="Pfam" id="PF00534">
    <property type="entry name" value="Glycos_transf_1"/>
    <property type="match status" value="1"/>
</dbReference>
<dbReference type="Gene3D" id="3.40.50.2000">
    <property type="entry name" value="Glycogen Phosphorylase B"/>
    <property type="match status" value="2"/>
</dbReference>
<dbReference type="SUPFAM" id="SSF53756">
    <property type="entry name" value="UDP-Glycosyltransferase/glycogen phosphorylase"/>
    <property type="match status" value="1"/>
</dbReference>
<evidence type="ECO:0000313" key="3">
    <source>
        <dbReference type="EMBL" id="PTR98594.1"/>
    </source>
</evidence>
<comment type="caution">
    <text evidence="3">The sequence shown here is derived from an EMBL/GenBank/DDBJ whole genome shotgun (WGS) entry which is preliminary data.</text>
</comment>
<dbReference type="PANTHER" id="PTHR45947">
    <property type="entry name" value="SULFOQUINOVOSYL TRANSFERASE SQD2"/>
    <property type="match status" value="1"/>
</dbReference>
<evidence type="ECO:0000259" key="2">
    <source>
        <dbReference type="Pfam" id="PF13439"/>
    </source>
</evidence>
<accession>A0ABD6XHU5</accession>
<dbReference type="InterPro" id="IPR050194">
    <property type="entry name" value="Glycosyltransferase_grp1"/>
</dbReference>
<reference evidence="3 4" key="1">
    <citation type="journal article" date="2018" name="Genome Announc.">
        <title>Fifty-Six Draft Genome Sequences of 10 Lactobacillus Species from 22 Commercial Dietary Supplements.</title>
        <authorList>
            <person name="Gangiredla J."/>
            <person name="Barnaba T.J."/>
            <person name="Mammel M.K."/>
            <person name="Lacher D.W."/>
            <person name="Elkins C.A."/>
            <person name="Lampel K.A."/>
            <person name="Whitehouse C.A."/>
            <person name="Tartera C."/>
        </authorList>
    </citation>
    <scope>NUCLEOTIDE SEQUENCE [LARGE SCALE GENOMIC DNA]</scope>
    <source>
        <strain evidence="3 4">DS11_12</strain>
    </source>
</reference>
<sequence>MKILFVNNGLAGGGVEKLLNDMLPLINESGNYCELLILFDDNAKYLESLRNHGVKVQIVPKNIYNKGHFKRMIYIMNYIKNNNFDIVHANEFPLIYYCSIIKVILGEKMPKLVMTEHNTDNRRRHIKLSRPLEKIIYRNYDKVTSISDKVQEVLLDWLRPNDRDKYVVICNGIVIEDFRKSQPYKRSDLLPGIGEKDKLLCIIGSLTEQKNYFFMLEVMENLPDNYHLLCLGEGPLKQEIMNKIQQKKLQKKVHLLGFRKDVARVLKTIDVLVIPSLWEGFGLIAVEAMASQTPVIVSDVPGLAEVVGEAGVKCSVNDVEKFVQAIKKVVSDSEYSHKLTKLSEKQASKYDIRKMTENYLRLYKHLLE</sequence>
<feature type="domain" description="Glycosyltransferase subfamily 4-like N-terminal" evidence="2">
    <location>
        <begin position="13"/>
        <end position="175"/>
    </location>
</feature>
<dbReference type="RefSeq" id="WP_003700386.1">
    <property type="nucleotide sequence ID" value="NZ_CBCRTQ010000001.1"/>
</dbReference>
<dbReference type="InterPro" id="IPR001296">
    <property type="entry name" value="Glyco_trans_1"/>
</dbReference>
<dbReference type="InterPro" id="IPR028098">
    <property type="entry name" value="Glyco_trans_4-like_N"/>
</dbReference>
<evidence type="ECO:0000313" key="4">
    <source>
        <dbReference type="Proteomes" id="UP000244552"/>
    </source>
</evidence>
<organism evidence="3 4">
    <name type="scientific">Ligilactobacillus salivarius</name>
    <dbReference type="NCBI Taxonomy" id="1624"/>
    <lineage>
        <taxon>Bacteria</taxon>
        <taxon>Bacillati</taxon>
        <taxon>Bacillota</taxon>
        <taxon>Bacilli</taxon>
        <taxon>Lactobacillales</taxon>
        <taxon>Lactobacillaceae</taxon>
        <taxon>Ligilactobacillus</taxon>
    </lineage>
</organism>
<gene>
    <name evidence="3" type="ORF">DBP89_00245</name>
</gene>
<dbReference type="Proteomes" id="UP000244552">
    <property type="component" value="Unassembled WGS sequence"/>
</dbReference>